<evidence type="ECO:0000313" key="2">
    <source>
        <dbReference type="Proteomes" id="UP000006327"/>
    </source>
</evidence>
<gene>
    <name evidence="1" type="ORF">GARC_1730</name>
</gene>
<comment type="caution">
    <text evidence="1">The sequence shown here is derived from an EMBL/GenBank/DDBJ whole genome shotgun (WGS) entry which is preliminary data.</text>
</comment>
<proteinExistence type="predicted"/>
<keyword evidence="2" id="KW-1185">Reference proteome</keyword>
<sequence length="66" mass="7406">MIDAIGIYIYCNEGKIDIFSSNGADNIFFHGFSFYYAGLEVSIYQATQVFTKPQLQGRSAPPLLTY</sequence>
<dbReference type="EMBL" id="BAEO01000021">
    <property type="protein sequence ID" value="GAC18702.1"/>
    <property type="molecule type" value="Genomic_DNA"/>
</dbReference>
<protein>
    <submittedName>
        <fullName evidence="1">Uncharacterized protein</fullName>
    </submittedName>
</protein>
<reference evidence="1 2" key="1">
    <citation type="journal article" date="2017" name="Antonie Van Leeuwenhoek">
        <title>Rhizobium rhizosphaerae sp. nov., a novel species isolated from rice rhizosphere.</title>
        <authorList>
            <person name="Zhao J.J."/>
            <person name="Zhang J."/>
            <person name="Zhang R.J."/>
            <person name="Zhang C.W."/>
            <person name="Yin H.Q."/>
            <person name="Zhang X.X."/>
        </authorList>
    </citation>
    <scope>NUCLEOTIDE SEQUENCE [LARGE SCALE GENOMIC DNA]</scope>
    <source>
        <strain evidence="1 2">BSs20135</strain>
    </source>
</reference>
<accession>K6YKJ9</accession>
<name>K6YKJ9_9ALTE</name>
<dbReference type="AlphaFoldDB" id="K6YKJ9"/>
<organism evidence="1 2">
    <name type="scientific">Paraglaciecola arctica BSs20135</name>
    <dbReference type="NCBI Taxonomy" id="493475"/>
    <lineage>
        <taxon>Bacteria</taxon>
        <taxon>Pseudomonadati</taxon>
        <taxon>Pseudomonadota</taxon>
        <taxon>Gammaproteobacteria</taxon>
        <taxon>Alteromonadales</taxon>
        <taxon>Alteromonadaceae</taxon>
        <taxon>Paraglaciecola</taxon>
    </lineage>
</organism>
<evidence type="ECO:0000313" key="1">
    <source>
        <dbReference type="EMBL" id="GAC18702.1"/>
    </source>
</evidence>
<dbReference type="Proteomes" id="UP000006327">
    <property type="component" value="Unassembled WGS sequence"/>
</dbReference>